<dbReference type="Proteomes" id="UP001499852">
    <property type="component" value="Unassembled WGS sequence"/>
</dbReference>
<dbReference type="Pfam" id="PF03773">
    <property type="entry name" value="ArsP_1"/>
    <property type="match status" value="1"/>
</dbReference>
<sequence>MILAALPEPSPFGDVLMAFLSILFEGAPYIMIGTLLSGLIDAFLPAKLLERVLPKNKVLSTLMAGFLGLIFPVCECAVVPVIRRLVKKGLPLSCALSYMLSAPIMNPIVAVSTLTAFKEFEKVTGWATIGNATMTISRLALGYLVAVTIGLIVLRFKPAQVLKSSIAQDIEDSAAENAHGHAPKASFNARLVHAFRTAMGDFLDTGMYFTIGVIITSVFNTQVDQSLLDSVAGNELAAIPSIMGLAFVLSLCSTSDAFIAAPMASFSMAAKLAFLVFGPMMDIKLMFMYAAVFKRRMVIAMLLGTFILIALLSGPMMLFVTDPRAFPEKFWELITAPFAAFPSK</sequence>
<feature type="transmembrane region" description="Helical" evidence="7">
    <location>
        <begin position="94"/>
        <end position="116"/>
    </location>
</feature>
<dbReference type="InterPro" id="IPR005524">
    <property type="entry name" value="DUF318"/>
</dbReference>
<comment type="similarity">
    <text evidence="2">Belongs to the UPF0718 family.</text>
</comment>
<feature type="transmembrane region" description="Helical" evidence="7">
    <location>
        <begin position="202"/>
        <end position="219"/>
    </location>
</feature>
<evidence type="ECO:0000256" key="1">
    <source>
        <dbReference type="ARBA" id="ARBA00004651"/>
    </source>
</evidence>
<reference evidence="9" key="1">
    <citation type="journal article" date="2019" name="Int. J. Syst. Evol. Microbiol.">
        <title>The Global Catalogue of Microorganisms (GCM) 10K type strain sequencing project: providing services to taxonomists for standard genome sequencing and annotation.</title>
        <authorList>
            <consortium name="The Broad Institute Genomics Platform"/>
            <consortium name="The Broad Institute Genome Sequencing Center for Infectious Disease"/>
            <person name="Wu L."/>
            <person name="Ma J."/>
        </authorList>
    </citation>
    <scope>NUCLEOTIDE SEQUENCE [LARGE SCALE GENOMIC DNA]</scope>
    <source>
        <strain evidence="9">JCM 18053</strain>
    </source>
</reference>
<evidence type="ECO:0000256" key="2">
    <source>
        <dbReference type="ARBA" id="ARBA00006386"/>
    </source>
</evidence>
<keyword evidence="3" id="KW-1003">Cell membrane</keyword>
<dbReference type="EMBL" id="BAABIA010000004">
    <property type="protein sequence ID" value="GAA5140384.1"/>
    <property type="molecule type" value="Genomic_DNA"/>
</dbReference>
<organism evidence="8 9">
    <name type="scientific">Prosthecobacter algae</name>
    <dbReference type="NCBI Taxonomy" id="1144682"/>
    <lineage>
        <taxon>Bacteria</taxon>
        <taxon>Pseudomonadati</taxon>
        <taxon>Verrucomicrobiota</taxon>
        <taxon>Verrucomicrobiia</taxon>
        <taxon>Verrucomicrobiales</taxon>
        <taxon>Verrucomicrobiaceae</taxon>
        <taxon>Prosthecobacter</taxon>
    </lineage>
</organism>
<feature type="transmembrane region" description="Helical" evidence="7">
    <location>
        <begin position="136"/>
        <end position="154"/>
    </location>
</feature>
<proteinExistence type="inferred from homology"/>
<comment type="subcellular location">
    <subcellularLocation>
        <location evidence="1">Cell membrane</location>
        <topology evidence="1">Multi-pass membrane protein</topology>
    </subcellularLocation>
</comment>
<evidence type="ECO:0000313" key="8">
    <source>
        <dbReference type="EMBL" id="GAA5140384.1"/>
    </source>
</evidence>
<evidence type="ECO:0000256" key="3">
    <source>
        <dbReference type="ARBA" id="ARBA00022475"/>
    </source>
</evidence>
<evidence type="ECO:0000256" key="5">
    <source>
        <dbReference type="ARBA" id="ARBA00022989"/>
    </source>
</evidence>
<evidence type="ECO:0000256" key="7">
    <source>
        <dbReference type="SAM" id="Phobius"/>
    </source>
</evidence>
<keyword evidence="4 7" id="KW-0812">Transmembrane</keyword>
<feature type="transmembrane region" description="Helical" evidence="7">
    <location>
        <begin position="298"/>
        <end position="320"/>
    </location>
</feature>
<dbReference type="RefSeq" id="WP_345736515.1">
    <property type="nucleotide sequence ID" value="NZ_BAABIA010000004.1"/>
</dbReference>
<dbReference type="PANTHER" id="PTHR34184:SF4">
    <property type="entry name" value="UPF0718 PROTEIN YCGR"/>
    <property type="match status" value="1"/>
</dbReference>
<comment type="caution">
    <text evidence="8">The sequence shown here is derived from an EMBL/GenBank/DDBJ whole genome shotgun (WGS) entry which is preliminary data.</text>
</comment>
<name>A0ABP9P3V0_9BACT</name>
<protein>
    <submittedName>
        <fullName evidence="8">Permease</fullName>
    </submittedName>
</protein>
<dbReference type="InterPro" id="IPR052923">
    <property type="entry name" value="UPF0718"/>
</dbReference>
<feature type="transmembrane region" description="Helical" evidence="7">
    <location>
        <begin position="12"/>
        <end position="40"/>
    </location>
</feature>
<keyword evidence="9" id="KW-1185">Reference proteome</keyword>
<keyword evidence="6 7" id="KW-0472">Membrane</keyword>
<feature type="transmembrane region" description="Helical" evidence="7">
    <location>
        <begin position="239"/>
        <end position="260"/>
    </location>
</feature>
<dbReference type="PANTHER" id="PTHR34184">
    <property type="entry name" value="UPF0718 PROTEIN YCGR"/>
    <property type="match status" value="1"/>
</dbReference>
<gene>
    <name evidence="8" type="ORF">GCM10023213_22920</name>
</gene>
<keyword evidence="5 7" id="KW-1133">Transmembrane helix</keyword>
<accession>A0ABP9P3V0</accession>
<feature type="transmembrane region" description="Helical" evidence="7">
    <location>
        <begin position="60"/>
        <end position="82"/>
    </location>
</feature>
<evidence type="ECO:0000256" key="4">
    <source>
        <dbReference type="ARBA" id="ARBA00022692"/>
    </source>
</evidence>
<evidence type="ECO:0000256" key="6">
    <source>
        <dbReference type="ARBA" id="ARBA00023136"/>
    </source>
</evidence>
<evidence type="ECO:0000313" key="9">
    <source>
        <dbReference type="Proteomes" id="UP001499852"/>
    </source>
</evidence>